<dbReference type="EMBL" id="QLUW01000004">
    <property type="protein sequence ID" value="RAP74804.1"/>
    <property type="molecule type" value="Genomic_DNA"/>
</dbReference>
<accession>A0A328U477</accession>
<keyword evidence="5" id="KW-1185">Reference proteome</keyword>
<dbReference type="InterPro" id="IPR036388">
    <property type="entry name" value="WH-like_DNA-bd_sf"/>
</dbReference>
<dbReference type="InterPro" id="IPR000600">
    <property type="entry name" value="ROK"/>
</dbReference>
<dbReference type="InterPro" id="IPR043129">
    <property type="entry name" value="ATPase_NBD"/>
</dbReference>
<keyword evidence="3" id="KW-0859">Xylose metabolism</keyword>
<dbReference type="SUPFAM" id="SSF53067">
    <property type="entry name" value="Actin-like ATPase domain"/>
    <property type="match status" value="1"/>
</dbReference>
<evidence type="ECO:0000256" key="1">
    <source>
        <dbReference type="ARBA" id="ARBA00002486"/>
    </source>
</evidence>
<protein>
    <submittedName>
        <fullName evidence="4">ROK family protein</fullName>
    </submittedName>
</protein>
<name>A0A328U477_9BACL</name>
<reference evidence="4 5" key="1">
    <citation type="submission" date="2018-06" db="EMBL/GenBank/DDBJ databases">
        <title>Paenibacillus montanisoli sp. nov., isolated from mountain area soil.</title>
        <authorList>
            <person name="Wu M."/>
        </authorList>
    </citation>
    <scope>NUCLEOTIDE SEQUENCE [LARGE SCALE GENOMIC DNA]</scope>
    <source>
        <strain evidence="4 5">RA17</strain>
    </source>
</reference>
<dbReference type="AlphaFoldDB" id="A0A328U477"/>
<evidence type="ECO:0000313" key="4">
    <source>
        <dbReference type="EMBL" id="RAP74804.1"/>
    </source>
</evidence>
<dbReference type="Proteomes" id="UP000249260">
    <property type="component" value="Unassembled WGS sequence"/>
</dbReference>
<keyword evidence="3" id="KW-0119">Carbohydrate metabolism</keyword>
<comment type="caution">
    <text evidence="4">The sequence shown here is derived from an EMBL/GenBank/DDBJ whole genome shotgun (WGS) entry which is preliminary data.</text>
</comment>
<dbReference type="InterPro" id="IPR036390">
    <property type="entry name" value="WH_DNA-bd_sf"/>
</dbReference>
<dbReference type="GO" id="GO:0042732">
    <property type="term" value="P:D-xylose metabolic process"/>
    <property type="evidence" value="ECO:0007669"/>
    <property type="project" value="UniProtKB-KW"/>
</dbReference>
<evidence type="ECO:0000313" key="5">
    <source>
        <dbReference type="Proteomes" id="UP000249260"/>
    </source>
</evidence>
<dbReference type="PANTHER" id="PTHR18964">
    <property type="entry name" value="ROK (REPRESSOR, ORF, KINASE) FAMILY"/>
    <property type="match status" value="1"/>
</dbReference>
<dbReference type="Gene3D" id="3.30.420.40">
    <property type="match status" value="2"/>
</dbReference>
<dbReference type="CDD" id="cd23763">
    <property type="entry name" value="ASKHA_ATPase_ROK"/>
    <property type="match status" value="1"/>
</dbReference>
<dbReference type="SUPFAM" id="SSF46785">
    <property type="entry name" value="Winged helix' DNA-binding domain"/>
    <property type="match status" value="1"/>
</dbReference>
<gene>
    <name evidence="4" type="ORF">DL346_22465</name>
</gene>
<dbReference type="RefSeq" id="WP_112884591.1">
    <property type="nucleotide sequence ID" value="NZ_QLUW01000004.1"/>
</dbReference>
<dbReference type="Gene3D" id="1.10.10.10">
    <property type="entry name" value="Winged helix-like DNA-binding domain superfamily/Winged helix DNA-binding domain"/>
    <property type="match status" value="1"/>
</dbReference>
<proteinExistence type="inferred from homology"/>
<evidence type="ECO:0000256" key="3">
    <source>
        <dbReference type="ARBA" id="ARBA00022629"/>
    </source>
</evidence>
<comment type="similarity">
    <text evidence="2">Belongs to the ROK (NagC/XylR) family.</text>
</comment>
<comment type="function">
    <text evidence="1">Transcriptional repressor of xylose-utilizing enzymes.</text>
</comment>
<organism evidence="4 5">
    <name type="scientific">Paenibacillus montanisoli</name>
    <dbReference type="NCBI Taxonomy" id="2081970"/>
    <lineage>
        <taxon>Bacteria</taxon>
        <taxon>Bacillati</taxon>
        <taxon>Bacillota</taxon>
        <taxon>Bacilli</taxon>
        <taxon>Bacillales</taxon>
        <taxon>Paenibacillaceae</taxon>
        <taxon>Paenibacillus</taxon>
    </lineage>
</organism>
<evidence type="ECO:0000256" key="2">
    <source>
        <dbReference type="ARBA" id="ARBA00006479"/>
    </source>
</evidence>
<dbReference type="PANTHER" id="PTHR18964:SF149">
    <property type="entry name" value="BIFUNCTIONAL UDP-N-ACETYLGLUCOSAMINE 2-EPIMERASE_N-ACETYLMANNOSAMINE KINASE"/>
    <property type="match status" value="1"/>
</dbReference>
<sequence>MKSFLPNDIKDENRKIIYDILLQHPELAKVEITEMTAMSFVTVSKIVSFFEEIGLLTATGESREGSGGLGRKRTVYRFNENSYVTIGIQLIGRTVTALLVNLQGRIIESYSVETRIPFYDDAFTSVFEEVIARMKEKAKETYSEVLGIGIGVDGAINTRKKTIRMRTSDNEEQDHPYEPIIERLKAMADLPILLENDVNASTLAEFRQLEHEDGDAPTDLVHIAVGDGIGAGIIIGKKLHRGYNASAGELEYMCFDPAFRKSPSSVGWLESRLGMESLLNAYDLRIPSEAEACEDYVARHLALSITSIISLLDIQRIMISGKTMGLFPERIAGRISKYVNQYTEWTPSISISSSAHATALGVAILILQQEIMKVISES</sequence>
<dbReference type="OrthoDB" id="6501901at2"/>
<dbReference type="Pfam" id="PF00480">
    <property type="entry name" value="ROK"/>
    <property type="match status" value="2"/>
</dbReference>